<dbReference type="InterPro" id="IPR036910">
    <property type="entry name" value="HMG_box_dom_sf"/>
</dbReference>
<proteinExistence type="inferred from homology"/>
<dbReference type="InterPro" id="IPR009071">
    <property type="entry name" value="HMG_box_dom"/>
</dbReference>
<evidence type="ECO:0000256" key="2">
    <source>
        <dbReference type="ARBA" id="ARBA00008774"/>
    </source>
</evidence>
<gene>
    <name evidence="9" type="primary">LOC107413711</name>
</gene>
<dbReference type="AlphaFoldDB" id="A0A6P3ZFP0"/>
<dbReference type="SUPFAM" id="SSF47095">
    <property type="entry name" value="HMG-box"/>
    <property type="match status" value="1"/>
</dbReference>
<evidence type="ECO:0000256" key="1">
    <source>
        <dbReference type="ARBA" id="ARBA00004123"/>
    </source>
</evidence>
<dbReference type="CDD" id="cd22005">
    <property type="entry name" value="HMG-box_AtHMGB1-like"/>
    <property type="match status" value="1"/>
</dbReference>
<dbReference type="RefSeq" id="XP_015877224.2">
    <property type="nucleotide sequence ID" value="XM_016021738.4"/>
</dbReference>
<evidence type="ECO:0000259" key="7">
    <source>
        <dbReference type="PROSITE" id="PS50118"/>
    </source>
</evidence>
<dbReference type="SMART" id="SM00398">
    <property type="entry name" value="HMG"/>
    <property type="match status" value="1"/>
</dbReference>
<feature type="compositionally biased region" description="Basic residues" evidence="6">
    <location>
        <begin position="113"/>
        <end position="126"/>
    </location>
</feature>
<dbReference type="PANTHER" id="PTHR46261:SF12">
    <property type="entry name" value="HIGH MOBILITY GROUP B PROTEIN 14"/>
    <property type="match status" value="1"/>
</dbReference>
<evidence type="ECO:0000256" key="6">
    <source>
        <dbReference type="SAM" id="MobiDB-lite"/>
    </source>
</evidence>
<dbReference type="Pfam" id="PF09011">
    <property type="entry name" value="HMG_box_2"/>
    <property type="match status" value="1"/>
</dbReference>
<dbReference type="KEGG" id="zju:107413711"/>
<evidence type="ECO:0000313" key="8">
    <source>
        <dbReference type="Proteomes" id="UP001652623"/>
    </source>
</evidence>
<accession>A0A6P3ZFP0</accession>
<protein>
    <submittedName>
        <fullName evidence="9">High mobility group B protein 14</fullName>
    </submittedName>
</protein>
<reference evidence="9" key="2">
    <citation type="submission" date="2025-08" db="UniProtKB">
        <authorList>
            <consortium name="RefSeq"/>
        </authorList>
    </citation>
    <scope>IDENTIFICATION</scope>
    <source>
        <tissue evidence="9">Seedling</tissue>
    </source>
</reference>
<evidence type="ECO:0000313" key="9">
    <source>
        <dbReference type="RefSeq" id="XP_015877224.2"/>
    </source>
</evidence>
<dbReference type="PROSITE" id="PS50118">
    <property type="entry name" value="HMG_BOX_2"/>
    <property type="match status" value="1"/>
</dbReference>
<sequence length="222" mass="25397">MSKSSNSVLTSKNIATTSLVLHNFQHFPTQSPPKPSHSRPTPSEAEQEKSTAQKNMAKEAKNSQKSRSSSATDSVKAPKMASNEKMVLRVRPTEGTKRSARPSIVDEEEQRPKSVKKAKTNQKKKSGKFDAKKPKKPPTAFFFFLEDFRKEFQEQNPEVKSMRDIGKACGEKWKIMSYEEKVQYYDVATEKRAEFDRAMAEYIKRKESGEDQETEEDSEFED</sequence>
<dbReference type="GO" id="GO:0006325">
    <property type="term" value="P:chromatin organization"/>
    <property type="evidence" value="ECO:0007669"/>
    <property type="project" value="UniProtKB-ARBA"/>
</dbReference>
<evidence type="ECO:0000256" key="4">
    <source>
        <dbReference type="ARBA" id="ARBA00023242"/>
    </source>
</evidence>
<feature type="compositionally biased region" description="Basic and acidic residues" evidence="6">
    <location>
        <begin position="46"/>
        <end position="62"/>
    </location>
</feature>
<keyword evidence="4 5" id="KW-0539">Nucleus</keyword>
<feature type="region of interest" description="Disordered" evidence="6">
    <location>
        <begin position="20"/>
        <end position="136"/>
    </location>
</feature>
<dbReference type="GeneID" id="107413711"/>
<feature type="DNA-binding region" description="HMG box" evidence="5">
    <location>
        <begin position="134"/>
        <end position="203"/>
    </location>
</feature>
<dbReference type="Proteomes" id="UP001652623">
    <property type="component" value="Chromosome 1"/>
</dbReference>
<evidence type="ECO:0000256" key="5">
    <source>
        <dbReference type="PROSITE-ProRule" id="PRU00267"/>
    </source>
</evidence>
<reference evidence="8" key="1">
    <citation type="submission" date="2025-05" db="UniProtKB">
        <authorList>
            <consortium name="RefSeq"/>
        </authorList>
    </citation>
    <scope>NUCLEOTIDE SEQUENCE [LARGE SCALE GENOMIC DNA]</scope>
</reference>
<comment type="subcellular location">
    <subcellularLocation>
        <location evidence="1">Nucleus</location>
    </subcellularLocation>
</comment>
<feature type="domain" description="HMG box" evidence="7">
    <location>
        <begin position="134"/>
        <end position="203"/>
    </location>
</feature>
<evidence type="ECO:0000256" key="3">
    <source>
        <dbReference type="ARBA" id="ARBA00023125"/>
    </source>
</evidence>
<dbReference type="GO" id="GO:0005634">
    <property type="term" value="C:nucleus"/>
    <property type="evidence" value="ECO:0007669"/>
    <property type="project" value="UniProtKB-SubCell"/>
</dbReference>
<keyword evidence="3 5" id="KW-0238">DNA-binding</keyword>
<dbReference type="FunCoup" id="A0A6P3ZFP0">
    <property type="interactions" value="1148"/>
</dbReference>
<keyword evidence="8" id="KW-1185">Reference proteome</keyword>
<dbReference type="GO" id="GO:0000785">
    <property type="term" value="C:chromatin"/>
    <property type="evidence" value="ECO:0007669"/>
    <property type="project" value="UniProtKB-ARBA"/>
</dbReference>
<feature type="compositionally biased region" description="Polar residues" evidence="6">
    <location>
        <begin position="63"/>
        <end position="73"/>
    </location>
</feature>
<name>A0A6P3ZFP0_ZIZJJ</name>
<dbReference type="PANTHER" id="PTHR46261">
    <property type="entry name" value="HIGH MOBILITY GROUP B PROTEIN 4-RELATED"/>
    <property type="match status" value="1"/>
</dbReference>
<dbReference type="InParanoid" id="A0A6P3ZFP0"/>
<dbReference type="InterPro" id="IPR031061">
    <property type="entry name" value="HMGB_plant"/>
</dbReference>
<dbReference type="Gene3D" id="1.10.30.10">
    <property type="entry name" value="High mobility group box domain"/>
    <property type="match status" value="1"/>
</dbReference>
<organism evidence="8 9">
    <name type="scientific">Ziziphus jujuba</name>
    <name type="common">Chinese jujube</name>
    <name type="synonym">Ziziphus sativa</name>
    <dbReference type="NCBI Taxonomy" id="326968"/>
    <lineage>
        <taxon>Eukaryota</taxon>
        <taxon>Viridiplantae</taxon>
        <taxon>Streptophyta</taxon>
        <taxon>Embryophyta</taxon>
        <taxon>Tracheophyta</taxon>
        <taxon>Spermatophyta</taxon>
        <taxon>Magnoliopsida</taxon>
        <taxon>eudicotyledons</taxon>
        <taxon>Gunneridae</taxon>
        <taxon>Pentapetalae</taxon>
        <taxon>rosids</taxon>
        <taxon>fabids</taxon>
        <taxon>Rosales</taxon>
        <taxon>Rhamnaceae</taxon>
        <taxon>Paliureae</taxon>
        <taxon>Ziziphus</taxon>
    </lineage>
</organism>
<comment type="similarity">
    <text evidence="2">Belongs to the HMGB family.</text>
</comment>
<dbReference type="GO" id="GO:0003677">
    <property type="term" value="F:DNA binding"/>
    <property type="evidence" value="ECO:0007669"/>
    <property type="project" value="UniProtKB-UniRule"/>
</dbReference>
<dbReference type="GO" id="GO:0003682">
    <property type="term" value="F:chromatin binding"/>
    <property type="evidence" value="ECO:0007669"/>
    <property type="project" value="UniProtKB-ARBA"/>
</dbReference>
<dbReference type="GO" id="GO:0030527">
    <property type="term" value="F:structural constituent of chromatin"/>
    <property type="evidence" value="ECO:0007669"/>
    <property type="project" value="UniProtKB-ARBA"/>
</dbReference>